<reference evidence="14 15" key="1">
    <citation type="journal article" date="2015" name="Genome Announc.">
        <title>Genomes of Geoalkalibacter ferrihydriticus Z-0531T and Geoalkalibacter subterraneus Red1T, Two Haloalkaliphilic Metal-Reducing Deltaproteobacteria.</title>
        <authorList>
            <person name="Badalamenti J.P."/>
            <person name="Krajmalnik-Brown R."/>
            <person name="Torres C.I."/>
            <person name="Bond D.R."/>
        </authorList>
    </citation>
    <scope>NUCLEOTIDE SEQUENCE [LARGE SCALE GENOMIC DNA]</scope>
    <source>
        <strain evidence="14 15">Red1</strain>
    </source>
</reference>
<evidence type="ECO:0000256" key="6">
    <source>
        <dbReference type="ARBA" id="ARBA00022719"/>
    </source>
</evidence>
<feature type="transmembrane region" description="Helical" evidence="12">
    <location>
        <begin position="60"/>
        <end position="81"/>
    </location>
</feature>
<dbReference type="Proteomes" id="UP000035036">
    <property type="component" value="Chromosome"/>
</dbReference>
<evidence type="ECO:0000256" key="13">
    <source>
        <dbReference type="RuleBase" id="RU003639"/>
    </source>
</evidence>
<keyword evidence="11 12" id="KW-0472">Membrane</keyword>
<evidence type="ECO:0000256" key="5">
    <source>
        <dbReference type="ARBA" id="ARBA00022692"/>
    </source>
</evidence>
<dbReference type="Pfam" id="PF00507">
    <property type="entry name" value="Oxidored_q4"/>
    <property type="match status" value="1"/>
</dbReference>
<keyword evidence="15" id="KW-1185">Reference proteome</keyword>
<evidence type="ECO:0000313" key="15">
    <source>
        <dbReference type="Proteomes" id="UP000035036"/>
    </source>
</evidence>
<dbReference type="PANTHER" id="PTHR11058:SF22">
    <property type="entry name" value="NADH-QUINONE OXIDOREDUCTASE SUBUNIT A"/>
    <property type="match status" value="1"/>
</dbReference>
<protein>
    <recommendedName>
        <fullName evidence="12">NADH-quinone oxidoreductase subunit A</fullName>
        <ecNumber evidence="12">7.1.1.-</ecNumber>
    </recommendedName>
    <alternativeName>
        <fullName evidence="12">NADH dehydrogenase I subunit A</fullName>
    </alternativeName>
    <alternativeName>
        <fullName evidence="12">NDH-1 subunit A</fullName>
    </alternativeName>
    <alternativeName>
        <fullName evidence="12">NUO1</fullName>
    </alternativeName>
</protein>
<keyword evidence="5 12" id="KW-0812">Transmembrane</keyword>
<accession>A0A0B5FP62</accession>
<proteinExistence type="inferred from homology"/>
<keyword evidence="9 12" id="KW-0520">NAD</keyword>
<dbReference type="Gene3D" id="1.20.58.1610">
    <property type="entry name" value="NADH:ubiquinone/plastoquinone oxidoreductase, chain 3"/>
    <property type="match status" value="1"/>
</dbReference>
<dbReference type="OrthoDB" id="9791970at2"/>
<dbReference type="RefSeq" id="WP_040198673.1">
    <property type="nucleotide sequence ID" value="NZ_CP010311.1"/>
</dbReference>
<dbReference type="EC" id="7.1.1.-" evidence="12"/>
<evidence type="ECO:0000256" key="3">
    <source>
        <dbReference type="ARBA" id="ARBA00022448"/>
    </source>
</evidence>
<dbReference type="FunFam" id="1.20.58.1610:FF:000004">
    <property type="entry name" value="NADH-quinone oxidoreductase subunit A"/>
    <property type="match status" value="1"/>
</dbReference>
<dbReference type="PANTHER" id="PTHR11058">
    <property type="entry name" value="NADH-UBIQUINONE OXIDOREDUCTASE CHAIN 3"/>
    <property type="match status" value="1"/>
</dbReference>
<keyword evidence="8 12" id="KW-1133">Transmembrane helix</keyword>
<dbReference type="HAMAP" id="MF_01394">
    <property type="entry name" value="NDH1_NuoA"/>
    <property type="match status" value="1"/>
</dbReference>
<dbReference type="EMBL" id="CP010311">
    <property type="protein sequence ID" value="AJF05391.1"/>
    <property type="molecule type" value="Genomic_DNA"/>
</dbReference>
<dbReference type="GO" id="GO:0005886">
    <property type="term" value="C:plasma membrane"/>
    <property type="evidence" value="ECO:0007669"/>
    <property type="project" value="UniProtKB-SubCell"/>
</dbReference>
<keyword evidence="3 12" id="KW-0813">Transport</keyword>
<comment type="subcellular location">
    <subcellularLocation>
        <location evidence="12 13">Cell membrane</location>
        <topology evidence="12 13">Multi-pass membrane protein</topology>
    </subcellularLocation>
    <subcellularLocation>
        <location evidence="1">Membrane</location>
        <topology evidence="1">Multi-pass membrane protein</topology>
    </subcellularLocation>
</comment>
<evidence type="ECO:0000256" key="11">
    <source>
        <dbReference type="ARBA" id="ARBA00023136"/>
    </source>
</evidence>
<evidence type="ECO:0000256" key="2">
    <source>
        <dbReference type="ARBA" id="ARBA00008472"/>
    </source>
</evidence>
<keyword evidence="7 12" id="KW-1278">Translocase</keyword>
<sequence length="118" mass="13104">MLDSYLPILVLIGIALAFALGCVVLSGLVGMRKPGKVKLSPYECGLPPVGTAREKFPIKFYLVAVAFIVFDLEVVFMYPWSVVFKKLGLFGAATMGFFIFVLVIGFIYDWKKGALEWE</sequence>
<organism evidence="14 15">
    <name type="scientific">Geoalkalibacter subterraneus</name>
    <dbReference type="NCBI Taxonomy" id="483547"/>
    <lineage>
        <taxon>Bacteria</taxon>
        <taxon>Pseudomonadati</taxon>
        <taxon>Thermodesulfobacteriota</taxon>
        <taxon>Desulfuromonadia</taxon>
        <taxon>Desulfuromonadales</taxon>
        <taxon>Geoalkalibacteraceae</taxon>
        <taxon>Geoalkalibacter</taxon>
    </lineage>
</organism>
<gene>
    <name evidence="12" type="primary">nuoA</name>
    <name evidence="14" type="ORF">GSUB_00650</name>
</gene>
<evidence type="ECO:0000256" key="8">
    <source>
        <dbReference type="ARBA" id="ARBA00022989"/>
    </source>
</evidence>
<dbReference type="STRING" id="483547.GSUB_00650"/>
<comment type="similarity">
    <text evidence="2 12 13">Belongs to the complex I subunit 3 family.</text>
</comment>
<feature type="transmembrane region" description="Helical" evidence="12">
    <location>
        <begin position="87"/>
        <end position="108"/>
    </location>
</feature>
<comment type="function">
    <text evidence="12">NDH-1 shuttles electrons from NADH, via FMN and iron-sulfur (Fe-S) centers, to quinones in the respiratory chain. The immediate electron acceptor for the enzyme in this species is believed to be ubiquinone. Couples the redox reaction to proton translocation (for every two electrons transferred, four hydrogen ions are translocated across the cytoplasmic membrane), and thus conserves the redox energy in a proton gradient.</text>
</comment>
<evidence type="ECO:0000256" key="7">
    <source>
        <dbReference type="ARBA" id="ARBA00022967"/>
    </source>
</evidence>
<evidence type="ECO:0000256" key="10">
    <source>
        <dbReference type="ARBA" id="ARBA00023075"/>
    </source>
</evidence>
<dbReference type="HOGENOM" id="CLU_119549_3_1_7"/>
<evidence type="ECO:0000256" key="4">
    <source>
        <dbReference type="ARBA" id="ARBA00022475"/>
    </source>
</evidence>
<dbReference type="GO" id="GO:0008137">
    <property type="term" value="F:NADH dehydrogenase (ubiquinone) activity"/>
    <property type="evidence" value="ECO:0007669"/>
    <property type="project" value="InterPro"/>
</dbReference>
<dbReference type="KEGG" id="gsb:GSUB_00650"/>
<dbReference type="InterPro" id="IPR038430">
    <property type="entry name" value="NDAH_ubi_oxred_su3_sf"/>
</dbReference>
<keyword evidence="4 12" id="KW-1003">Cell membrane</keyword>
<keyword evidence="6 12" id="KW-0874">Quinone</keyword>
<comment type="subunit">
    <text evidence="12">NDH-1 is composed of 14 different subunits. Subunits NuoA, H, J, K, L, M, N constitute the membrane sector of the complex.</text>
</comment>
<dbReference type="InterPro" id="IPR023043">
    <property type="entry name" value="NAD(P)H_OxRDtase_bac/plastid"/>
</dbReference>
<dbReference type="InterPro" id="IPR000440">
    <property type="entry name" value="NADH_UbQ/plastoQ_OxRdtase_su3"/>
</dbReference>
<keyword evidence="10 12" id="KW-0830">Ubiquinone</keyword>
<feature type="transmembrane region" description="Helical" evidence="12">
    <location>
        <begin position="6"/>
        <end position="29"/>
    </location>
</feature>
<evidence type="ECO:0000313" key="14">
    <source>
        <dbReference type="EMBL" id="AJF05391.1"/>
    </source>
</evidence>
<dbReference type="GO" id="GO:0048038">
    <property type="term" value="F:quinone binding"/>
    <property type="evidence" value="ECO:0007669"/>
    <property type="project" value="UniProtKB-KW"/>
</dbReference>
<dbReference type="GO" id="GO:0050136">
    <property type="term" value="F:NADH dehydrogenase (quinone) (non-electrogenic) activity"/>
    <property type="evidence" value="ECO:0007669"/>
    <property type="project" value="UniProtKB-UniRule"/>
</dbReference>
<evidence type="ECO:0000256" key="9">
    <source>
        <dbReference type="ARBA" id="ARBA00023027"/>
    </source>
</evidence>
<evidence type="ECO:0000256" key="12">
    <source>
        <dbReference type="HAMAP-Rule" id="MF_01394"/>
    </source>
</evidence>
<name>A0A0B5FP62_9BACT</name>
<dbReference type="GO" id="GO:0030964">
    <property type="term" value="C:NADH dehydrogenase complex"/>
    <property type="evidence" value="ECO:0007669"/>
    <property type="project" value="TreeGrafter"/>
</dbReference>
<comment type="catalytic activity">
    <reaction evidence="12 13">
        <text>a quinone + NADH + 5 H(+)(in) = a quinol + NAD(+) + 4 H(+)(out)</text>
        <dbReference type="Rhea" id="RHEA:57888"/>
        <dbReference type="ChEBI" id="CHEBI:15378"/>
        <dbReference type="ChEBI" id="CHEBI:24646"/>
        <dbReference type="ChEBI" id="CHEBI:57540"/>
        <dbReference type="ChEBI" id="CHEBI:57945"/>
        <dbReference type="ChEBI" id="CHEBI:132124"/>
    </reaction>
</comment>
<dbReference type="AlphaFoldDB" id="A0A0B5FP62"/>
<evidence type="ECO:0000256" key="1">
    <source>
        <dbReference type="ARBA" id="ARBA00004141"/>
    </source>
</evidence>